<evidence type="ECO:0000256" key="2">
    <source>
        <dbReference type="ARBA" id="ARBA00022448"/>
    </source>
</evidence>
<dbReference type="GeneID" id="83879737"/>
<dbReference type="CDD" id="cd18552">
    <property type="entry name" value="ABC_6TM_MsbA_like"/>
    <property type="match status" value="1"/>
</dbReference>
<evidence type="ECO:0000313" key="13">
    <source>
        <dbReference type="Proteomes" id="UP000051870"/>
    </source>
</evidence>
<feature type="domain" description="ABC transmembrane type-1" evidence="11">
    <location>
        <begin position="33"/>
        <end position="313"/>
    </location>
</feature>
<dbReference type="InterPro" id="IPR003439">
    <property type="entry name" value="ABC_transporter-like_ATP-bd"/>
</dbReference>
<protein>
    <submittedName>
        <fullName evidence="12">Lipid A export ATP-binding/permease protein MsbA</fullName>
        <ecNumber evidence="12">3.6.3.-</ecNumber>
    </submittedName>
</protein>
<dbReference type="Gene3D" id="3.40.50.300">
    <property type="entry name" value="P-loop containing nucleotide triphosphate hydrolases"/>
    <property type="match status" value="1"/>
</dbReference>
<dbReference type="GO" id="GO:0005886">
    <property type="term" value="C:plasma membrane"/>
    <property type="evidence" value="ECO:0007669"/>
    <property type="project" value="UniProtKB-SubCell"/>
</dbReference>
<evidence type="ECO:0000256" key="4">
    <source>
        <dbReference type="ARBA" id="ARBA00022692"/>
    </source>
</evidence>
<feature type="transmembrane region" description="Helical" evidence="9">
    <location>
        <begin position="30"/>
        <end position="52"/>
    </location>
</feature>
<evidence type="ECO:0000256" key="9">
    <source>
        <dbReference type="SAM" id="Phobius"/>
    </source>
</evidence>
<keyword evidence="5" id="KW-0547">Nucleotide-binding</keyword>
<dbReference type="EC" id="3.6.3.-" evidence="12"/>
<dbReference type="PANTHER" id="PTHR43394:SF1">
    <property type="entry name" value="ATP-BINDING CASSETTE SUB-FAMILY B MEMBER 10, MITOCHONDRIAL"/>
    <property type="match status" value="1"/>
</dbReference>
<dbReference type="InterPro" id="IPR017871">
    <property type="entry name" value="ABC_transporter-like_CS"/>
</dbReference>
<dbReference type="GO" id="GO:0015421">
    <property type="term" value="F:ABC-type oligopeptide transporter activity"/>
    <property type="evidence" value="ECO:0007669"/>
    <property type="project" value="TreeGrafter"/>
</dbReference>
<evidence type="ECO:0000256" key="8">
    <source>
        <dbReference type="ARBA" id="ARBA00023136"/>
    </source>
</evidence>
<dbReference type="RefSeq" id="WP_058309873.1">
    <property type="nucleotide sequence ID" value="NZ_CYTW01000001.1"/>
</dbReference>
<dbReference type="GO" id="GO:0005524">
    <property type="term" value="F:ATP binding"/>
    <property type="evidence" value="ECO:0007669"/>
    <property type="project" value="UniProtKB-KW"/>
</dbReference>
<sequence>MSKTDAATRKNNRGLFLWLWSNFLKRHTPLLMLAMVFMAMEGAMMGAISYMMMPMFDDVFTAGDPEALWRVGLTMFGIFLVRAVAGMVHKVTLSYIQQRSSADLRQLMLSRLMVQDNSYHQTHPPGFLIQRVQSDVQSINGVWTAIITGAGRDMFALISLFSVAIYVDWRWTAVALVGIPLLVLPSLIAQRFVRRRAREARDLGADMATRLDEVFHGITPVKLNRLEEYQSGRFGKLTNQLVRTEVRVRIGSASLTSLVDIMAGFGFLAVLIYGGGEIIAGEKTTGQFMSFFTSLSIAFEPLRRLGALSGMWQVAAASIERIKDIVETRPMLVSPENPKPAPEGVPEVTLDDVALTYGDTQVLRGTSFTADPGKTTAIVGASGAGKSTVFNLLTRLVDPNKGQVLIGDVPTDEMSISDLRDMFSVVSQEALLFDETLRENVLLGRTDVSEERLKQVLDAAHVSDFVKALPDGLETRVGPRGTALSGGQRQRVVIARALLRNTPILLLDEATSALDAQSETVVQEALDRLAKGRTTLVIAHRLSTVREADKIVVMDQGVVVDQGTHEELLERGGIYADLHNLQFNTDGQTAEEKALRDAGITPDMNEPTPQQGWLGRLLSRLPGF</sequence>
<dbReference type="SUPFAM" id="SSF90123">
    <property type="entry name" value="ABC transporter transmembrane region"/>
    <property type="match status" value="1"/>
</dbReference>
<evidence type="ECO:0000259" key="10">
    <source>
        <dbReference type="PROSITE" id="PS50893"/>
    </source>
</evidence>
<feature type="transmembrane region" description="Helical" evidence="9">
    <location>
        <begin position="67"/>
        <end position="85"/>
    </location>
</feature>
<dbReference type="PROSITE" id="PS50929">
    <property type="entry name" value="ABC_TM1F"/>
    <property type="match status" value="1"/>
</dbReference>
<evidence type="ECO:0000256" key="7">
    <source>
        <dbReference type="ARBA" id="ARBA00022989"/>
    </source>
</evidence>
<keyword evidence="2" id="KW-0813">Transport</keyword>
<dbReference type="PROSITE" id="PS50893">
    <property type="entry name" value="ABC_TRANSPORTER_2"/>
    <property type="match status" value="1"/>
</dbReference>
<proteinExistence type="predicted"/>
<keyword evidence="13" id="KW-1185">Reference proteome</keyword>
<evidence type="ECO:0000256" key="6">
    <source>
        <dbReference type="ARBA" id="ARBA00022840"/>
    </source>
</evidence>
<keyword evidence="6 12" id="KW-0067">ATP-binding</keyword>
<dbReference type="PROSITE" id="PS00211">
    <property type="entry name" value="ABC_TRANSPORTER_1"/>
    <property type="match status" value="1"/>
</dbReference>
<dbReference type="InterPro" id="IPR036640">
    <property type="entry name" value="ABC1_TM_sf"/>
</dbReference>
<keyword evidence="7 9" id="KW-1133">Transmembrane helix</keyword>
<accession>A0A0N7M8E4</accession>
<feature type="transmembrane region" description="Helical" evidence="9">
    <location>
        <begin position="141"/>
        <end position="167"/>
    </location>
</feature>
<dbReference type="SUPFAM" id="SSF52540">
    <property type="entry name" value="P-loop containing nucleoside triphosphate hydrolases"/>
    <property type="match status" value="1"/>
</dbReference>
<gene>
    <name evidence="12" type="primary">msbA_1</name>
    <name evidence="12" type="ORF">PH7735_00659</name>
</gene>
<dbReference type="PANTHER" id="PTHR43394">
    <property type="entry name" value="ATP-DEPENDENT PERMEASE MDL1, MITOCHONDRIAL"/>
    <property type="match status" value="1"/>
</dbReference>
<keyword evidence="12" id="KW-0378">Hydrolase</keyword>
<dbReference type="AlphaFoldDB" id="A0A0N7M8E4"/>
<keyword evidence="8 9" id="KW-0472">Membrane</keyword>
<dbReference type="Gene3D" id="1.20.1560.10">
    <property type="entry name" value="ABC transporter type 1, transmembrane domain"/>
    <property type="match status" value="1"/>
</dbReference>
<dbReference type="Proteomes" id="UP000051870">
    <property type="component" value="Unassembled WGS sequence"/>
</dbReference>
<comment type="subcellular location">
    <subcellularLocation>
        <location evidence="1">Cell membrane</location>
        <topology evidence="1">Multi-pass membrane protein</topology>
    </subcellularLocation>
</comment>
<keyword evidence="3" id="KW-1003">Cell membrane</keyword>
<dbReference type="Pfam" id="PF00005">
    <property type="entry name" value="ABC_tran"/>
    <property type="match status" value="1"/>
</dbReference>
<evidence type="ECO:0000256" key="5">
    <source>
        <dbReference type="ARBA" id="ARBA00022741"/>
    </source>
</evidence>
<evidence type="ECO:0000313" key="12">
    <source>
        <dbReference type="EMBL" id="CUJ86749.1"/>
    </source>
</evidence>
<dbReference type="InterPro" id="IPR039421">
    <property type="entry name" value="Type_1_exporter"/>
</dbReference>
<organism evidence="12 13">
    <name type="scientific">Shimia thalassica</name>
    <dbReference type="NCBI Taxonomy" id="1715693"/>
    <lineage>
        <taxon>Bacteria</taxon>
        <taxon>Pseudomonadati</taxon>
        <taxon>Pseudomonadota</taxon>
        <taxon>Alphaproteobacteria</taxon>
        <taxon>Rhodobacterales</taxon>
        <taxon>Roseobacteraceae</taxon>
    </lineage>
</organism>
<keyword evidence="4 9" id="KW-0812">Transmembrane</keyword>
<dbReference type="Pfam" id="PF00664">
    <property type="entry name" value="ABC_membrane"/>
    <property type="match status" value="1"/>
</dbReference>
<dbReference type="InterPro" id="IPR027417">
    <property type="entry name" value="P-loop_NTPase"/>
</dbReference>
<dbReference type="STRING" id="1715693.PH7735_00659"/>
<dbReference type="GO" id="GO:0016887">
    <property type="term" value="F:ATP hydrolysis activity"/>
    <property type="evidence" value="ECO:0007669"/>
    <property type="project" value="InterPro"/>
</dbReference>
<dbReference type="SMART" id="SM00382">
    <property type="entry name" value="AAA"/>
    <property type="match status" value="1"/>
</dbReference>
<feature type="transmembrane region" description="Helical" evidence="9">
    <location>
        <begin position="173"/>
        <end position="193"/>
    </location>
</feature>
<evidence type="ECO:0000256" key="3">
    <source>
        <dbReference type="ARBA" id="ARBA00022475"/>
    </source>
</evidence>
<evidence type="ECO:0000259" key="11">
    <source>
        <dbReference type="PROSITE" id="PS50929"/>
    </source>
</evidence>
<name>A0A0N7M8E4_9RHOB</name>
<dbReference type="InterPro" id="IPR011527">
    <property type="entry name" value="ABC1_TM_dom"/>
</dbReference>
<feature type="transmembrane region" description="Helical" evidence="9">
    <location>
        <begin position="253"/>
        <end position="274"/>
    </location>
</feature>
<dbReference type="InterPro" id="IPR003593">
    <property type="entry name" value="AAA+_ATPase"/>
</dbReference>
<evidence type="ECO:0000256" key="1">
    <source>
        <dbReference type="ARBA" id="ARBA00004651"/>
    </source>
</evidence>
<dbReference type="FunFam" id="3.40.50.300:FF:000221">
    <property type="entry name" value="Multidrug ABC transporter ATP-binding protein"/>
    <property type="match status" value="1"/>
</dbReference>
<dbReference type="EMBL" id="CYTW01000001">
    <property type="protein sequence ID" value="CUJ86749.1"/>
    <property type="molecule type" value="Genomic_DNA"/>
</dbReference>
<reference evidence="13" key="1">
    <citation type="submission" date="2015-09" db="EMBL/GenBank/DDBJ databases">
        <authorList>
            <person name="Rodrigo-Torres Lidia"/>
            <person name="Arahal R.David."/>
        </authorList>
    </citation>
    <scope>NUCLEOTIDE SEQUENCE [LARGE SCALE GENOMIC DNA]</scope>
    <source>
        <strain evidence="13">CECT 7735</strain>
    </source>
</reference>
<feature type="domain" description="ABC transporter" evidence="10">
    <location>
        <begin position="348"/>
        <end position="581"/>
    </location>
</feature>